<dbReference type="Gene3D" id="3.30.160.60">
    <property type="entry name" value="Classic Zinc Finger"/>
    <property type="match status" value="1"/>
</dbReference>
<sequence length="352" mass="40301">MNKNKNKIVKIIFLISSLIAIVIAWQIWNYNNFLSTPINISKQGLVYNIKPGMTLIRIINDLKSKNIITNTQYLLWHARLTGTADKIRVGEFNIPFKSNPKQLLSILVSHKVISYGFTIIEGWNFSQLIKAVNENDILKHTIIELNNAEIMSKLGLNGVHHEGRFLPDTYLFPRGTTDIEFLKRAYSSMTKFLDDEWQEREVGLPLSSPYEALILASIIEKETGKVSERKKIAGVFIRRLQTKMRLQSDPTVIYGMGERYKGNIRRSDLKQKTPYNTYRRHGLPPTPIAMPGRDAIYSTLHPDDSDSLYFVARGDGSHYFSSNLREHNNAVIKYQLKGKKKSFSSYDASKGK</sequence>
<dbReference type="Pfam" id="PF02618">
    <property type="entry name" value="YceG"/>
    <property type="match status" value="1"/>
</dbReference>
<protein>
    <submittedName>
        <fullName evidence="8">FIG004453: protein YceG like</fullName>
    </submittedName>
</protein>
<evidence type="ECO:0000256" key="6">
    <source>
        <dbReference type="ARBA" id="ARBA00023316"/>
    </source>
</evidence>
<evidence type="ECO:0000256" key="5">
    <source>
        <dbReference type="ARBA" id="ARBA00023239"/>
    </source>
</evidence>
<evidence type="ECO:0000256" key="2">
    <source>
        <dbReference type="ARBA" id="ARBA00022692"/>
    </source>
</evidence>
<evidence type="ECO:0000256" key="7">
    <source>
        <dbReference type="SAM" id="Phobius"/>
    </source>
</evidence>
<keyword evidence="3 7" id="KW-1133">Transmembrane helix</keyword>
<dbReference type="AlphaFoldDB" id="A0A3B0ZBN1"/>
<dbReference type="NCBIfam" id="TIGR00247">
    <property type="entry name" value="endolytic transglycosylase MltG"/>
    <property type="match status" value="1"/>
</dbReference>
<dbReference type="CDD" id="cd08010">
    <property type="entry name" value="MltG_like"/>
    <property type="match status" value="1"/>
</dbReference>
<gene>
    <name evidence="8" type="ORF">MNBD_GAMMA22-1783</name>
</gene>
<keyword evidence="4 7" id="KW-0472">Membrane</keyword>
<keyword evidence="5" id="KW-0456">Lyase</keyword>
<dbReference type="GO" id="GO:0071555">
    <property type="term" value="P:cell wall organization"/>
    <property type="evidence" value="ECO:0007669"/>
    <property type="project" value="UniProtKB-KW"/>
</dbReference>
<dbReference type="Gene3D" id="3.30.1490.480">
    <property type="entry name" value="Endolytic murein transglycosylase"/>
    <property type="match status" value="1"/>
</dbReference>
<accession>A0A3B0ZBN1</accession>
<keyword evidence="1" id="KW-1003">Cell membrane</keyword>
<dbReference type="GO" id="GO:0016829">
    <property type="term" value="F:lyase activity"/>
    <property type="evidence" value="ECO:0007669"/>
    <property type="project" value="UniProtKB-KW"/>
</dbReference>
<keyword evidence="6" id="KW-0961">Cell wall biogenesis/degradation</keyword>
<feature type="transmembrane region" description="Helical" evidence="7">
    <location>
        <begin position="7"/>
        <end position="28"/>
    </location>
</feature>
<evidence type="ECO:0000256" key="3">
    <source>
        <dbReference type="ARBA" id="ARBA00022989"/>
    </source>
</evidence>
<evidence type="ECO:0000256" key="1">
    <source>
        <dbReference type="ARBA" id="ARBA00022475"/>
    </source>
</evidence>
<keyword evidence="2 7" id="KW-0812">Transmembrane</keyword>
<dbReference type="HAMAP" id="MF_02065">
    <property type="entry name" value="MltG"/>
    <property type="match status" value="1"/>
</dbReference>
<name>A0A3B0ZBN1_9ZZZZ</name>
<proteinExistence type="inferred from homology"/>
<evidence type="ECO:0000256" key="4">
    <source>
        <dbReference type="ARBA" id="ARBA00023136"/>
    </source>
</evidence>
<dbReference type="PANTHER" id="PTHR30518:SF2">
    <property type="entry name" value="ENDOLYTIC MUREIN TRANSGLYCOSYLASE"/>
    <property type="match status" value="1"/>
</dbReference>
<dbReference type="InterPro" id="IPR003770">
    <property type="entry name" value="MLTG-like"/>
</dbReference>
<evidence type="ECO:0000313" key="8">
    <source>
        <dbReference type="EMBL" id="VAW90788.1"/>
    </source>
</evidence>
<reference evidence="8" key="1">
    <citation type="submission" date="2018-06" db="EMBL/GenBank/DDBJ databases">
        <authorList>
            <person name="Zhirakovskaya E."/>
        </authorList>
    </citation>
    <scope>NUCLEOTIDE SEQUENCE</scope>
</reference>
<dbReference type="EMBL" id="UOFS01000001">
    <property type="protein sequence ID" value="VAW90788.1"/>
    <property type="molecule type" value="Genomic_DNA"/>
</dbReference>
<dbReference type="PANTHER" id="PTHR30518">
    <property type="entry name" value="ENDOLYTIC MUREIN TRANSGLYCOSYLASE"/>
    <property type="match status" value="1"/>
</dbReference>
<organism evidence="8">
    <name type="scientific">hydrothermal vent metagenome</name>
    <dbReference type="NCBI Taxonomy" id="652676"/>
    <lineage>
        <taxon>unclassified sequences</taxon>
        <taxon>metagenomes</taxon>
        <taxon>ecological metagenomes</taxon>
    </lineage>
</organism>